<comment type="caution">
    <text evidence="7">The sequence shown here is derived from an EMBL/GenBank/DDBJ whole genome shotgun (WGS) entry which is preliminary data.</text>
</comment>
<name>A0ABY2RV54_9PSEU</name>
<evidence type="ECO:0000256" key="1">
    <source>
        <dbReference type="ARBA" id="ARBA00023015"/>
    </source>
</evidence>
<keyword evidence="3" id="KW-0804">Transcription</keyword>
<evidence type="ECO:0000256" key="3">
    <source>
        <dbReference type="ARBA" id="ARBA00023163"/>
    </source>
</evidence>
<evidence type="ECO:0000256" key="5">
    <source>
        <dbReference type="SAM" id="MobiDB-lite"/>
    </source>
</evidence>
<dbReference type="PANTHER" id="PTHR30055">
    <property type="entry name" value="HTH-TYPE TRANSCRIPTIONAL REGULATOR RUTR"/>
    <property type="match status" value="1"/>
</dbReference>
<dbReference type="SUPFAM" id="SSF48498">
    <property type="entry name" value="Tetracyclin repressor-like, C-terminal domain"/>
    <property type="match status" value="1"/>
</dbReference>
<dbReference type="Pfam" id="PF00440">
    <property type="entry name" value="TetR_N"/>
    <property type="match status" value="1"/>
</dbReference>
<dbReference type="InterPro" id="IPR036271">
    <property type="entry name" value="Tet_transcr_reg_TetR-rel_C_sf"/>
</dbReference>
<evidence type="ECO:0000313" key="8">
    <source>
        <dbReference type="Proteomes" id="UP000309992"/>
    </source>
</evidence>
<evidence type="ECO:0000259" key="6">
    <source>
        <dbReference type="PROSITE" id="PS50977"/>
    </source>
</evidence>
<dbReference type="InterPro" id="IPR050109">
    <property type="entry name" value="HTH-type_TetR-like_transc_reg"/>
</dbReference>
<protein>
    <submittedName>
        <fullName evidence="7">TetR/AcrR family transcriptional regulator</fullName>
    </submittedName>
</protein>
<feature type="domain" description="HTH tetR-type" evidence="6">
    <location>
        <begin position="21"/>
        <end position="81"/>
    </location>
</feature>
<gene>
    <name evidence="7" type="ORF">FCN18_32895</name>
</gene>
<dbReference type="Gene3D" id="1.10.357.10">
    <property type="entry name" value="Tetracycline Repressor, domain 2"/>
    <property type="match status" value="1"/>
</dbReference>
<dbReference type="Pfam" id="PF21313">
    <property type="entry name" value="EthR_C"/>
    <property type="match status" value="1"/>
</dbReference>
<dbReference type="InterPro" id="IPR001647">
    <property type="entry name" value="HTH_TetR"/>
</dbReference>
<keyword evidence="2 4" id="KW-0238">DNA-binding</keyword>
<dbReference type="Gene3D" id="1.10.10.60">
    <property type="entry name" value="Homeodomain-like"/>
    <property type="match status" value="1"/>
</dbReference>
<evidence type="ECO:0000256" key="4">
    <source>
        <dbReference type="PROSITE-ProRule" id="PRU00335"/>
    </source>
</evidence>
<keyword evidence="8" id="KW-1185">Reference proteome</keyword>
<keyword evidence="1" id="KW-0805">Transcription regulation</keyword>
<dbReference type="PRINTS" id="PR00455">
    <property type="entry name" value="HTHTETR"/>
</dbReference>
<proteinExistence type="predicted"/>
<evidence type="ECO:0000313" key="7">
    <source>
        <dbReference type="EMBL" id="TKG61839.1"/>
    </source>
</evidence>
<dbReference type="PANTHER" id="PTHR30055:SF234">
    <property type="entry name" value="HTH-TYPE TRANSCRIPTIONAL REGULATOR BETI"/>
    <property type="match status" value="1"/>
</dbReference>
<dbReference type="EMBL" id="SWMS01000029">
    <property type="protein sequence ID" value="TKG61839.1"/>
    <property type="molecule type" value="Genomic_DNA"/>
</dbReference>
<dbReference type="InterPro" id="IPR009057">
    <property type="entry name" value="Homeodomain-like_sf"/>
</dbReference>
<dbReference type="SUPFAM" id="SSF46689">
    <property type="entry name" value="Homeodomain-like"/>
    <property type="match status" value="1"/>
</dbReference>
<sequence length="210" mass="23912">MTGEMMMSTSSKPMPLTPRGRATREKLLEASRRVFERDGFLDVKVTDITTEAGVAAGSFYTYFESKEDTFRILLEQMREQLLHPEPRSGGTADDPVEEIRQATQHYFETYRRNVGLMRIFEQMSAVDSSFRNLRIERATVFIERNARSIRALQKQGRADSTVPAELASLTLSSMVSRVAQLVFNFGYPVDDVNEVVDAVVHLWVKSLDIH</sequence>
<feature type="region of interest" description="Disordered" evidence="5">
    <location>
        <begin position="1"/>
        <end position="20"/>
    </location>
</feature>
<evidence type="ECO:0000256" key="2">
    <source>
        <dbReference type="ARBA" id="ARBA00023125"/>
    </source>
</evidence>
<organism evidence="7 8">
    <name type="scientific">Prauserella endophytica</name>
    <dbReference type="NCBI Taxonomy" id="1592324"/>
    <lineage>
        <taxon>Bacteria</taxon>
        <taxon>Bacillati</taxon>
        <taxon>Actinomycetota</taxon>
        <taxon>Actinomycetes</taxon>
        <taxon>Pseudonocardiales</taxon>
        <taxon>Pseudonocardiaceae</taxon>
        <taxon>Prauserella</taxon>
        <taxon>Prauserella coralliicola group</taxon>
    </lineage>
</organism>
<dbReference type="InterPro" id="IPR049397">
    <property type="entry name" value="EthR_C"/>
</dbReference>
<feature type="DNA-binding region" description="H-T-H motif" evidence="4">
    <location>
        <begin position="44"/>
        <end position="63"/>
    </location>
</feature>
<dbReference type="RefSeq" id="WP_112273684.1">
    <property type="nucleotide sequence ID" value="NZ_SWMS01000029.1"/>
</dbReference>
<reference evidence="7 8" key="1">
    <citation type="journal article" date="2015" name="Antonie Van Leeuwenhoek">
        <title>Prauserella endophytica sp. nov., an endophytic actinobacterium isolated from Tamarix taklamakanensis.</title>
        <authorList>
            <person name="Liu J.M."/>
            <person name="Habden X."/>
            <person name="Guo L."/>
            <person name="Tuo L."/>
            <person name="Jiang Z.K."/>
            <person name="Liu S.W."/>
            <person name="Liu X.F."/>
            <person name="Chen L."/>
            <person name="Li R.F."/>
            <person name="Zhang Y.Q."/>
            <person name="Sun C.H."/>
        </authorList>
    </citation>
    <scope>NUCLEOTIDE SEQUENCE [LARGE SCALE GENOMIC DNA]</scope>
    <source>
        <strain evidence="7 8">CGMCC 4.7182</strain>
    </source>
</reference>
<dbReference type="PROSITE" id="PS50977">
    <property type="entry name" value="HTH_TETR_2"/>
    <property type="match status" value="1"/>
</dbReference>
<accession>A0ABY2RV54</accession>
<dbReference type="Proteomes" id="UP000309992">
    <property type="component" value="Unassembled WGS sequence"/>
</dbReference>